<feature type="transmembrane region" description="Helical" evidence="1">
    <location>
        <begin position="118"/>
        <end position="137"/>
    </location>
</feature>
<organism evidence="2 3">
    <name type="scientific">Mesorhizobium marinum</name>
    <dbReference type="NCBI Taxonomy" id="3228790"/>
    <lineage>
        <taxon>Bacteria</taxon>
        <taxon>Pseudomonadati</taxon>
        <taxon>Pseudomonadota</taxon>
        <taxon>Alphaproteobacteria</taxon>
        <taxon>Hyphomicrobiales</taxon>
        <taxon>Phyllobacteriaceae</taxon>
        <taxon>Mesorhizobium</taxon>
    </lineage>
</organism>
<dbReference type="EMBL" id="JBFOCI010000001">
    <property type="protein sequence ID" value="MEW9804529.1"/>
    <property type="molecule type" value="Genomic_DNA"/>
</dbReference>
<dbReference type="Proteomes" id="UP001556196">
    <property type="component" value="Unassembled WGS sequence"/>
</dbReference>
<dbReference type="InterPro" id="IPR007498">
    <property type="entry name" value="PqiA-like"/>
</dbReference>
<feature type="transmembrane region" description="Helical" evidence="1">
    <location>
        <begin position="45"/>
        <end position="71"/>
    </location>
</feature>
<keyword evidence="1" id="KW-0472">Membrane</keyword>
<dbReference type="RefSeq" id="WP_367721579.1">
    <property type="nucleotide sequence ID" value="NZ_JBFOCI010000001.1"/>
</dbReference>
<reference evidence="2 3" key="1">
    <citation type="submission" date="2024-06" db="EMBL/GenBank/DDBJ databases">
        <authorList>
            <person name="Tuo L."/>
        </authorList>
    </citation>
    <scope>NUCLEOTIDE SEQUENCE [LARGE SCALE GENOMIC DNA]</scope>
    <source>
        <strain evidence="2 3">ZMM04-5</strain>
    </source>
</reference>
<keyword evidence="3" id="KW-1185">Reference proteome</keyword>
<keyword evidence="1" id="KW-0812">Transmembrane</keyword>
<name>A0ABV3QTY3_9HYPH</name>
<feature type="transmembrane region" description="Helical" evidence="1">
    <location>
        <begin position="83"/>
        <end position="106"/>
    </location>
</feature>
<gene>
    <name evidence="2" type="ORF">ABUE31_00840</name>
</gene>
<sequence>MTLFASTLALGLGLVLPLVRVERLYFLTDNPSLVAIIAGLWAEDELLLATIIALFSVVFPCIKLAALHIAAHAGDDASRRVPAWMRALSGWSMLDVMLVALVVFAAKTSGLATAYTQPGLWFFAASVVLTAIASAMLKRSGAETG</sequence>
<evidence type="ECO:0000256" key="1">
    <source>
        <dbReference type="SAM" id="Phobius"/>
    </source>
</evidence>
<protein>
    <submittedName>
        <fullName evidence="2">Paraquat-inducible protein A</fullName>
    </submittedName>
</protein>
<comment type="caution">
    <text evidence="2">The sequence shown here is derived from an EMBL/GenBank/DDBJ whole genome shotgun (WGS) entry which is preliminary data.</text>
</comment>
<dbReference type="Pfam" id="PF04403">
    <property type="entry name" value="PqiA"/>
    <property type="match status" value="1"/>
</dbReference>
<evidence type="ECO:0000313" key="2">
    <source>
        <dbReference type="EMBL" id="MEW9804529.1"/>
    </source>
</evidence>
<keyword evidence="1" id="KW-1133">Transmembrane helix</keyword>
<evidence type="ECO:0000313" key="3">
    <source>
        <dbReference type="Proteomes" id="UP001556196"/>
    </source>
</evidence>
<proteinExistence type="predicted"/>
<accession>A0ABV3QTY3</accession>